<dbReference type="CDD" id="cd06558">
    <property type="entry name" value="crotonase-like"/>
    <property type="match status" value="1"/>
</dbReference>
<evidence type="ECO:0000313" key="4">
    <source>
        <dbReference type="Proteomes" id="UP001164746"/>
    </source>
</evidence>
<accession>A0ABY7E035</accession>
<evidence type="ECO:0000313" key="3">
    <source>
        <dbReference type="EMBL" id="WAR02305.1"/>
    </source>
</evidence>
<keyword evidence="4" id="KW-1185">Reference proteome</keyword>
<dbReference type="EMBL" id="CP111015">
    <property type="protein sequence ID" value="WAR02305.1"/>
    <property type="molecule type" value="Genomic_DNA"/>
</dbReference>
<organism evidence="3 4">
    <name type="scientific">Mya arenaria</name>
    <name type="common">Soft-shell clam</name>
    <dbReference type="NCBI Taxonomy" id="6604"/>
    <lineage>
        <taxon>Eukaryota</taxon>
        <taxon>Metazoa</taxon>
        <taxon>Spiralia</taxon>
        <taxon>Lophotrochozoa</taxon>
        <taxon>Mollusca</taxon>
        <taxon>Bivalvia</taxon>
        <taxon>Autobranchia</taxon>
        <taxon>Heteroconchia</taxon>
        <taxon>Euheterodonta</taxon>
        <taxon>Imparidentia</taxon>
        <taxon>Neoheterodontei</taxon>
        <taxon>Myida</taxon>
        <taxon>Myoidea</taxon>
        <taxon>Myidae</taxon>
        <taxon>Mya</taxon>
    </lineage>
</organism>
<dbReference type="Gene3D" id="1.10.12.10">
    <property type="entry name" value="Lyase 2-enoyl-coa Hydratase, Chain A, domain 2"/>
    <property type="match status" value="1"/>
</dbReference>
<sequence length="584" mass="63779">MILSSVKRTSIRPQGRVANHCIYQKIEETFIRTESHTHSRQCEYFSIETSVPRGKALTLCTPIQEPDFLLLSIDGNGSQGSKLSNGELHVEEGQTNHSQHDNEQFKICFTITVSTLLSPKEPVPGGRERSLFSTEGCPGFSASHSQILSPTLESIQRAVHLILHCHLELTQKTSSTEYTIPLRMISPISCQILVLYGRAMPIPLQSHINSAKDYSKSHFVSNTSTLRTGSAHTAPVTYKFWTTVSPSSCQIHSIGPCLDRSEQSQIKSDWGYSQSHFVSNTGNPDGLCLDRPSHKLSLIGATRKCHPLTTAFYCTKISAPDNELQIEYHLDGSVVVVSLNRPKARNAISKNLLSKMATGLEKIKFDNNLRAVIIRSAVPNIFCAGADLKERAKMPMEEVGPFVSGLRQCITEIANLPMPTIVALDGTAVGGGLELALACDIRVAADKASMGLVETKLAIIPGGGGTQRLARLVGPSRAKELCFTARVVGGVEAERIGLVNHVVEQNDTGDAAYQRAFTLAEEIAPQGPVALKMAKLAINRGIEVDLESGLQFEQTCYAQVIPTKDRIEGLTAFKEKRLPRYKGH</sequence>
<dbReference type="SUPFAM" id="SSF52096">
    <property type="entry name" value="ClpP/crotonase"/>
    <property type="match status" value="1"/>
</dbReference>
<keyword evidence="2" id="KW-0456">Lyase</keyword>
<dbReference type="InterPro" id="IPR001753">
    <property type="entry name" value="Enoyl-CoA_hydra/iso"/>
</dbReference>
<dbReference type="Pfam" id="PF00378">
    <property type="entry name" value="ECH_1"/>
    <property type="match status" value="1"/>
</dbReference>
<dbReference type="Gene3D" id="3.90.226.10">
    <property type="entry name" value="2-enoyl-CoA Hydratase, Chain A, domain 1"/>
    <property type="match status" value="1"/>
</dbReference>
<reference evidence="3" key="1">
    <citation type="submission" date="2022-11" db="EMBL/GenBank/DDBJ databases">
        <title>Centuries of genome instability and evolution in soft-shell clam transmissible cancer (bioRxiv).</title>
        <authorList>
            <person name="Hart S.F.M."/>
            <person name="Yonemitsu M.A."/>
            <person name="Giersch R.M."/>
            <person name="Beal B.F."/>
            <person name="Arriagada G."/>
            <person name="Davis B.W."/>
            <person name="Ostrander E.A."/>
            <person name="Goff S.P."/>
            <person name="Metzger M.J."/>
        </authorList>
    </citation>
    <scope>NUCLEOTIDE SEQUENCE</scope>
    <source>
        <strain evidence="3">MELC-2E11</strain>
        <tissue evidence="3">Siphon/mantle</tissue>
    </source>
</reference>
<dbReference type="PANTHER" id="PTHR11941">
    <property type="entry name" value="ENOYL-COA HYDRATASE-RELATED"/>
    <property type="match status" value="1"/>
</dbReference>
<gene>
    <name evidence="3" type="ORF">MAR_008863</name>
</gene>
<protein>
    <submittedName>
        <fullName evidence="3">AUHM-like protein</fullName>
    </submittedName>
</protein>
<evidence type="ECO:0000256" key="1">
    <source>
        <dbReference type="ARBA" id="ARBA00005254"/>
    </source>
</evidence>
<evidence type="ECO:0000256" key="2">
    <source>
        <dbReference type="ARBA" id="ARBA00023239"/>
    </source>
</evidence>
<dbReference type="Proteomes" id="UP001164746">
    <property type="component" value="Chromosome 4"/>
</dbReference>
<dbReference type="PANTHER" id="PTHR11941:SF171">
    <property type="entry name" value="SD19268P"/>
    <property type="match status" value="1"/>
</dbReference>
<comment type="similarity">
    <text evidence="1">Belongs to the enoyl-CoA hydratase/isomerase family.</text>
</comment>
<name>A0ABY7E035_MYAAR</name>
<dbReference type="InterPro" id="IPR029045">
    <property type="entry name" value="ClpP/crotonase-like_dom_sf"/>
</dbReference>
<dbReference type="InterPro" id="IPR014748">
    <property type="entry name" value="Enoyl-CoA_hydra_C"/>
</dbReference>
<proteinExistence type="inferred from homology"/>